<organism evidence="1 2">
    <name type="scientific">Gigaspora rosea</name>
    <dbReference type="NCBI Taxonomy" id="44941"/>
    <lineage>
        <taxon>Eukaryota</taxon>
        <taxon>Fungi</taxon>
        <taxon>Fungi incertae sedis</taxon>
        <taxon>Mucoromycota</taxon>
        <taxon>Glomeromycotina</taxon>
        <taxon>Glomeromycetes</taxon>
        <taxon>Diversisporales</taxon>
        <taxon>Gigasporaceae</taxon>
        <taxon>Gigaspora</taxon>
    </lineage>
</organism>
<name>A0A397VKF1_9GLOM</name>
<dbReference type="Proteomes" id="UP000266673">
    <property type="component" value="Unassembled WGS sequence"/>
</dbReference>
<proteinExistence type="predicted"/>
<reference evidence="1 2" key="1">
    <citation type="submission" date="2018-06" db="EMBL/GenBank/DDBJ databases">
        <title>Comparative genomics reveals the genomic features of Rhizophagus irregularis, R. cerebriforme, R. diaphanum and Gigaspora rosea, and their symbiotic lifestyle signature.</title>
        <authorList>
            <person name="Morin E."/>
            <person name="San Clemente H."/>
            <person name="Chen E.C.H."/>
            <person name="De La Providencia I."/>
            <person name="Hainaut M."/>
            <person name="Kuo A."/>
            <person name="Kohler A."/>
            <person name="Murat C."/>
            <person name="Tang N."/>
            <person name="Roy S."/>
            <person name="Loubradou J."/>
            <person name="Henrissat B."/>
            <person name="Grigoriev I.V."/>
            <person name="Corradi N."/>
            <person name="Roux C."/>
            <person name="Martin F.M."/>
        </authorList>
    </citation>
    <scope>NUCLEOTIDE SEQUENCE [LARGE SCALE GENOMIC DNA]</scope>
    <source>
        <strain evidence="1 2">DAOM 194757</strain>
    </source>
</reference>
<dbReference type="OrthoDB" id="2355416at2759"/>
<evidence type="ECO:0000313" key="1">
    <source>
        <dbReference type="EMBL" id="RIB20373.1"/>
    </source>
</evidence>
<protein>
    <submittedName>
        <fullName evidence="1">Uncharacterized protein</fullName>
    </submittedName>
</protein>
<gene>
    <name evidence="1" type="ORF">C2G38_2304306</name>
</gene>
<keyword evidence="2" id="KW-1185">Reference proteome</keyword>
<dbReference type="EMBL" id="QKWP01000421">
    <property type="protein sequence ID" value="RIB20373.1"/>
    <property type="molecule type" value="Genomic_DNA"/>
</dbReference>
<dbReference type="AlphaFoldDB" id="A0A397VKF1"/>
<sequence>MGQRIFSRKIRENESEVLFVATWLNGIRKVEKSECSYKQLPIAGHVVNLISLPSLNASEFIEEITTNLFYKLEQYMQLSDSIVYGLTKDTTTSGYMIVVPDEFNSIRNEFFGECKYCRQHNTFFAWCQLCDPWEAAQDWTSGDEYIDECIKKFQLKTTNYEEIIEWIPFDKLQSIKGNQFAAIWSDGIRKVKNDDHLGYIQSRIQFYRVNLMKFDSSRNALDFIKYVSK</sequence>
<evidence type="ECO:0000313" key="2">
    <source>
        <dbReference type="Proteomes" id="UP000266673"/>
    </source>
</evidence>
<comment type="caution">
    <text evidence="1">The sequence shown here is derived from an EMBL/GenBank/DDBJ whole genome shotgun (WGS) entry which is preliminary data.</text>
</comment>
<accession>A0A397VKF1</accession>